<evidence type="ECO:0000313" key="11">
    <source>
        <dbReference type="EMBL" id="MPN03482.1"/>
    </source>
</evidence>
<dbReference type="FunFam" id="1.10.287.380:FF:000001">
    <property type="entry name" value="Valine--tRNA ligase"/>
    <property type="match status" value="1"/>
</dbReference>
<protein>
    <recommendedName>
        <fullName evidence="1">valine--tRNA ligase</fullName>
        <ecNumber evidence="1">6.1.1.9</ecNumber>
    </recommendedName>
    <alternativeName>
        <fullName evidence="7">Valyl-tRNA synthetase</fullName>
    </alternativeName>
</protein>
<evidence type="ECO:0000259" key="10">
    <source>
        <dbReference type="Pfam" id="PF10458"/>
    </source>
</evidence>
<dbReference type="GO" id="GO:0004832">
    <property type="term" value="F:valine-tRNA ligase activity"/>
    <property type="evidence" value="ECO:0007669"/>
    <property type="project" value="UniProtKB-EC"/>
</dbReference>
<dbReference type="GO" id="GO:0006438">
    <property type="term" value="P:valyl-tRNA aminoacylation"/>
    <property type="evidence" value="ECO:0007669"/>
    <property type="project" value="InterPro"/>
</dbReference>
<gene>
    <name evidence="11" type="primary">valS_53</name>
    <name evidence="11" type="ORF">SDC9_150712</name>
</gene>
<dbReference type="InterPro" id="IPR037118">
    <property type="entry name" value="Val-tRNA_synth_C_sf"/>
</dbReference>
<dbReference type="EC" id="6.1.1.9" evidence="1"/>
<evidence type="ECO:0000256" key="7">
    <source>
        <dbReference type="ARBA" id="ARBA00029936"/>
    </source>
</evidence>
<evidence type="ECO:0000256" key="4">
    <source>
        <dbReference type="ARBA" id="ARBA00022840"/>
    </source>
</evidence>
<comment type="catalytic activity">
    <reaction evidence="8">
        <text>tRNA(Val) + L-valine + ATP = L-valyl-tRNA(Val) + AMP + diphosphate</text>
        <dbReference type="Rhea" id="RHEA:10704"/>
        <dbReference type="Rhea" id="RHEA-COMP:9672"/>
        <dbReference type="Rhea" id="RHEA-COMP:9708"/>
        <dbReference type="ChEBI" id="CHEBI:30616"/>
        <dbReference type="ChEBI" id="CHEBI:33019"/>
        <dbReference type="ChEBI" id="CHEBI:57762"/>
        <dbReference type="ChEBI" id="CHEBI:78442"/>
        <dbReference type="ChEBI" id="CHEBI:78537"/>
        <dbReference type="ChEBI" id="CHEBI:456215"/>
        <dbReference type="EC" id="6.1.1.9"/>
    </reaction>
</comment>
<name>A0A645EQD6_9ZZZZ</name>
<organism evidence="11">
    <name type="scientific">bioreactor metagenome</name>
    <dbReference type="NCBI Taxonomy" id="1076179"/>
    <lineage>
        <taxon>unclassified sequences</taxon>
        <taxon>metagenomes</taxon>
        <taxon>ecological metagenomes</taxon>
    </lineage>
</organism>
<dbReference type="SUPFAM" id="SSF46589">
    <property type="entry name" value="tRNA-binding arm"/>
    <property type="match status" value="1"/>
</dbReference>
<keyword evidence="6" id="KW-0030">Aminoacyl-tRNA synthetase</keyword>
<dbReference type="Gene3D" id="1.10.287.380">
    <property type="entry name" value="Valyl-tRNA synthetase, C-terminal domain"/>
    <property type="match status" value="1"/>
</dbReference>
<dbReference type="InterPro" id="IPR019499">
    <property type="entry name" value="Val-tRNA_synth_tRNA-bd"/>
</dbReference>
<evidence type="ECO:0000256" key="6">
    <source>
        <dbReference type="ARBA" id="ARBA00023146"/>
    </source>
</evidence>
<dbReference type="GO" id="GO:0005524">
    <property type="term" value="F:ATP binding"/>
    <property type="evidence" value="ECO:0007669"/>
    <property type="project" value="UniProtKB-KW"/>
</dbReference>
<evidence type="ECO:0000256" key="9">
    <source>
        <dbReference type="SAM" id="Coils"/>
    </source>
</evidence>
<evidence type="ECO:0000256" key="8">
    <source>
        <dbReference type="ARBA" id="ARBA00047552"/>
    </source>
</evidence>
<feature type="domain" description="Valyl-tRNA synthetase tRNA-binding arm" evidence="10">
    <location>
        <begin position="57"/>
        <end position="119"/>
    </location>
</feature>
<keyword evidence="4" id="KW-0067">ATP-binding</keyword>
<evidence type="ECO:0000256" key="3">
    <source>
        <dbReference type="ARBA" id="ARBA00022741"/>
    </source>
</evidence>
<dbReference type="AlphaFoldDB" id="A0A645EQD6"/>
<comment type="caution">
    <text evidence="11">The sequence shown here is derived from an EMBL/GenBank/DDBJ whole genome shotgun (WGS) entry which is preliminary data.</text>
</comment>
<dbReference type="Pfam" id="PF10458">
    <property type="entry name" value="Val_tRNA-synt_C"/>
    <property type="match status" value="1"/>
</dbReference>
<keyword evidence="9" id="KW-0175">Coiled coil</keyword>
<keyword evidence="3" id="KW-0547">Nucleotide-binding</keyword>
<keyword evidence="5" id="KW-0648">Protein biosynthesis</keyword>
<sequence>MFVKGDLDHSLYGVIQKMANIVAIDDIANKINAINGITFISYTTEFFVPLEGLTNAADEIKKAEAELAHLQGFLKSVNTKLSNTRFVESAPPQVVEMEKKKRSDAESKMAKLQQLISDLTK</sequence>
<feature type="coiled-coil region" evidence="9">
    <location>
        <begin position="53"/>
        <end position="115"/>
    </location>
</feature>
<keyword evidence="2 11" id="KW-0436">Ligase</keyword>
<evidence type="ECO:0000256" key="5">
    <source>
        <dbReference type="ARBA" id="ARBA00022917"/>
    </source>
</evidence>
<evidence type="ECO:0000256" key="1">
    <source>
        <dbReference type="ARBA" id="ARBA00013169"/>
    </source>
</evidence>
<dbReference type="EMBL" id="VSSQ01049397">
    <property type="protein sequence ID" value="MPN03482.1"/>
    <property type="molecule type" value="Genomic_DNA"/>
</dbReference>
<dbReference type="GO" id="GO:0005737">
    <property type="term" value="C:cytoplasm"/>
    <property type="evidence" value="ECO:0007669"/>
    <property type="project" value="InterPro"/>
</dbReference>
<evidence type="ECO:0000256" key="2">
    <source>
        <dbReference type="ARBA" id="ARBA00022598"/>
    </source>
</evidence>
<dbReference type="InterPro" id="IPR010978">
    <property type="entry name" value="tRNA-bd_arm"/>
</dbReference>
<accession>A0A645EQD6</accession>
<reference evidence="11" key="1">
    <citation type="submission" date="2019-08" db="EMBL/GenBank/DDBJ databases">
        <authorList>
            <person name="Kucharzyk K."/>
            <person name="Murdoch R.W."/>
            <person name="Higgins S."/>
            <person name="Loffler F."/>
        </authorList>
    </citation>
    <scope>NUCLEOTIDE SEQUENCE</scope>
</reference>
<proteinExistence type="predicted"/>